<evidence type="ECO:0000256" key="5">
    <source>
        <dbReference type="ARBA" id="ARBA00022741"/>
    </source>
</evidence>
<dbReference type="Pfam" id="PF14484">
    <property type="entry name" value="FISNA"/>
    <property type="match status" value="1"/>
</dbReference>
<sequence length="857" mass="97651">MCYKERVHLHRKKSKTPVSVEEQRSSCALCQDVLKDPVSTSSAQTDRGLQQVLDEHRISLRRRCECVTEGSEETVSKTLLNRIYTELYITEGPSEEVNIQHEVKQLETASKKKTLRDAPIKCHDIFKALPDQQVHIRVALTVGVAGVGKTFTVQKFTLDWAEGLENQDVSLVILLSFRELNLIKAEQYSLLRLLHVFHPTLQKVTAETLAVCSVLFIFDGLDESRLSLDFHNNEVVSDVTQQSSVNVLLTNLIRGNLLPSALVWITSRPAAANQIPPARVDRVTEVRGFTDLQKEQYFRRRFSDEERSGRIISHIQTSRSLHIMCLIPVFCWITATVLDHMLTTDQRGELPKTLTDMYSHFLLVQTKRKKQKYDEGHETSPQELMEADGEVLLKLGRLAFEHLEKGNIMFYQEDLEQCGLDATEALVYSGVCTEIFKRESVIFQKTVYCFVHLSIQEFLAAVYLFHCYSNRNTEVLKDFLGKHWKNDSSLDVFLSEAMEKSLRSKNGHLDLFVRFLHGLSLESNQRLLGGLLGQTDNSPEMIQRAINTLKEMWDYETSPDRSINIFHCLTEMKDHSVHQEIQEFLQSENRSEKKLSEIHCSALAYMLQMSEEVLDELDLQKYNTSEEGRRRLIPAVRNCRKAVLSECEMSETECEVVASALKSNPSHLRELDVESMQDSGVKLLSAGLQSPNCRLETLRLWGSSLSVISCAPLASALKSNPSHLRELDLSYIELQDSTVKLLCDLLESPDCRLETLRLRGYSLSEIKCAPLVSALKSNPSHLRELDLSYNKLQDSGVKLLSDFLESPDCRLETLRSVRVRLSLCWFSSIVLNTGGLMCYSLGNECWRIRNIYGNTLV</sequence>
<evidence type="ECO:0000256" key="6">
    <source>
        <dbReference type="ARBA" id="ARBA00022840"/>
    </source>
</evidence>
<dbReference type="Pfam" id="PF05729">
    <property type="entry name" value="NACHT"/>
    <property type="match status" value="1"/>
</dbReference>
<dbReference type="AlphaFoldDB" id="A0A6J2RE53"/>
<protein>
    <submittedName>
        <fullName evidence="9">NLR family CARD domain-containing protein 3-like isoform X1</fullName>
    </submittedName>
</protein>
<evidence type="ECO:0000313" key="9">
    <source>
        <dbReference type="RefSeq" id="XP_029307707.1"/>
    </source>
</evidence>
<dbReference type="Pfam" id="PF17776">
    <property type="entry name" value="NLRC4_HD2"/>
    <property type="match status" value="1"/>
</dbReference>
<dbReference type="GO" id="GO:0005524">
    <property type="term" value="F:ATP binding"/>
    <property type="evidence" value="ECO:0007669"/>
    <property type="project" value="UniProtKB-KW"/>
</dbReference>
<dbReference type="SMART" id="SM01288">
    <property type="entry name" value="FISNA"/>
    <property type="match status" value="1"/>
</dbReference>
<dbReference type="Proteomes" id="UP000504630">
    <property type="component" value="Chromosome 16"/>
</dbReference>
<dbReference type="InterPro" id="IPR007111">
    <property type="entry name" value="NACHT_NTPase"/>
</dbReference>
<dbReference type="InterPro" id="IPR041267">
    <property type="entry name" value="NLRP_HD2"/>
</dbReference>
<dbReference type="PANTHER" id="PTHR24106">
    <property type="entry name" value="NACHT, LRR AND CARD DOMAINS-CONTAINING"/>
    <property type="match status" value="1"/>
</dbReference>
<keyword evidence="8" id="KW-1185">Reference proteome</keyword>
<dbReference type="PROSITE" id="PS50837">
    <property type="entry name" value="NACHT"/>
    <property type="match status" value="1"/>
</dbReference>
<keyword evidence="6" id="KW-0067">ATP-binding</keyword>
<dbReference type="KEGG" id="cgob:115021405"/>
<dbReference type="Gene3D" id="3.40.50.300">
    <property type="entry name" value="P-loop containing nucleotide triphosphate hydrolases"/>
    <property type="match status" value="1"/>
</dbReference>
<dbReference type="RefSeq" id="XP_029307707.1">
    <property type="nucleotide sequence ID" value="XM_029451847.1"/>
</dbReference>
<keyword evidence="5" id="KW-0547">Nucleotide-binding</keyword>
<evidence type="ECO:0000256" key="4">
    <source>
        <dbReference type="ARBA" id="ARBA00022737"/>
    </source>
</evidence>
<dbReference type="InterPro" id="IPR029495">
    <property type="entry name" value="NACHT-assoc"/>
</dbReference>
<dbReference type="FunFam" id="3.80.10.10:FF:000336">
    <property type="entry name" value="Si:dkey-222h21.2"/>
    <property type="match status" value="1"/>
</dbReference>
<dbReference type="Pfam" id="PF13516">
    <property type="entry name" value="LRR_6"/>
    <property type="match status" value="1"/>
</dbReference>
<dbReference type="Gene3D" id="3.80.10.10">
    <property type="entry name" value="Ribonuclease Inhibitor"/>
    <property type="match status" value="1"/>
</dbReference>
<feature type="domain" description="NACHT" evidence="7">
    <location>
        <begin position="137"/>
        <end position="271"/>
    </location>
</feature>
<comment type="subcellular location">
    <subcellularLocation>
        <location evidence="1">Cytoplasm</location>
    </subcellularLocation>
</comment>
<dbReference type="InterPro" id="IPR027417">
    <property type="entry name" value="P-loop_NTPase"/>
</dbReference>
<keyword evidence="2" id="KW-0963">Cytoplasm</keyword>
<dbReference type="InParanoid" id="A0A6J2RE53"/>
<accession>A0A6J2RE53</accession>
<reference evidence="9" key="1">
    <citation type="submission" date="2025-08" db="UniProtKB">
        <authorList>
            <consortium name="RefSeq"/>
        </authorList>
    </citation>
    <scope>IDENTIFICATION</scope>
</reference>
<dbReference type="InterPro" id="IPR051261">
    <property type="entry name" value="NLR"/>
</dbReference>
<dbReference type="InterPro" id="IPR001611">
    <property type="entry name" value="Leu-rich_rpt"/>
</dbReference>
<evidence type="ECO:0000256" key="2">
    <source>
        <dbReference type="ARBA" id="ARBA00022490"/>
    </source>
</evidence>
<proteinExistence type="predicted"/>
<dbReference type="Pfam" id="PF17779">
    <property type="entry name" value="WHD_NOD2"/>
    <property type="match status" value="1"/>
</dbReference>
<keyword evidence="3" id="KW-0433">Leucine-rich repeat</keyword>
<dbReference type="OrthoDB" id="120976at2759"/>
<dbReference type="SUPFAM" id="SSF52047">
    <property type="entry name" value="RNI-like"/>
    <property type="match status" value="1"/>
</dbReference>
<evidence type="ECO:0000256" key="3">
    <source>
        <dbReference type="ARBA" id="ARBA00022614"/>
    </source>
</evidence>
<dbReference type="InterPro" id="IPR041075">
    <property type="entry name" value="NOD1/2_WH"/>
</dbReference>
<name>A0A6J2RE53_COTGO</name>
<dbReference type="SMART" id="SM00368">
    <property type="entry name" value="LRR_RI"/>
    <property type="match status" value="5"/>
</dbReference>
<evidence type="ECO:0000259" key="7">
    <source>
        <dbReference type="PROSITE" id="PS50837"/>
    </source>
</evidence>
<dbReference type="PROSITE" id="PS51450">
    <property type="entry name" value="LRR"/>
    <property type="match status" value="1"/>
</dbReference>
<dbReference type="GO" id="GO:0005737">
    <property type="term" value="C:cytoplasm"/>
    <property type="evidence" value="ECO:0007669"/>
    <property type="project" value="UniProtKB-SubCell"/>
</dbReference>
<gene>
    <name evidence="9" type="primary">LOC115021405</name>
</gene>
<dbReference type="FunFam" id="3.40.50.300:FF:001524">
    <property type="entry name" value="Si:dkey-126g1.7"/>
    <property type="match status" value="1"/>
</dbReference>
<keyword evidence="4" id="KW-0677">Repeat</keyword>
<dbReference type="GeneID" id="115021405"/>
<evidence type="ECO:0000256" key="1">
    <source>
        <dbReference type="ARBA" id="ARBA00004496"/>
    </source>
</evidence>
<organism evidence="8 9">
    <name type="scientific">Cottoperca gobio</name>
    <name type="common">Frogmouth</name>
    <name type="synonym">Aphritis gobio</name>
    <dbReference type="NCBI Taxonomy" id="56716"/>
    <lineage>
        <taxon>Eukaryota</taxon>
        <taxon>Metazoa</taxon>
        <taxon>Chordata</taxon>
        <taxon>Craniata</taxon>
        <taxon>Vertebrata</taxon>
        <taxon>Euteleostomi</taxon>
        <taxon>Actinopterygii</taxon>
        <taxon>Neopterygii</taxon>
        <taxon>Teleostei</taxon>
        <taxon>Neoteleostei</taxon>
        <taxon>Acanthomorphata</taxon>
        <taxon>Eupercaria</taxon>
        <taxon>Perciformes</taxon>
        <taxon>Notothenioidei</taxon>
        <taxon>Bovichtidae</taxon>
        <taxon>Cottoperca</taxon>
    </lineage>
</organism>
<evidence type="ECO:0000313" key="8">
    <source>
        <dbReference type="Proteomes" id="UP000504630"/>
    </source>
</evidence>
<dbReference type="InterPro" id="IPR032675">
    <property type="entry name" value="LRR_dom_sf"/>
</dbReference>